<name>A0A221MGU4_9BACI</name>
<dbReference type="Proteomes" id="UP000204391">
    <property type="component" value="Chromosome"/>
</dbReference>
<feature type="compositionally biased region" description="Polar residues" evidence="1">
    <location>
        <begin position="176"/>
        <end position="188"/>
    </location>
</feature>
<evidence type="ECO:0000313" key="2">
    <source>
        <dbReference type="EMBL" id="ASN06855.1"/>
    </source>
</evidence>
<accession>A0A221MGU4</accession>
<evidence type="ECO:0000256" key="1">
    <source>
        <dbReference type="SAM" id="MobiDB-lite"/>
    </source>
</evidence>
<organism evidence="2 3">
    <name type="scientific">Virgibacillus necropolis</name>
    <dbReference type="NCBI Taxonomy" id="163877"/>
    <lineage>
        <taxon>Bacteria</taxon>
        <taxon>Bacillati</taxon>
        <taxon>Bacillota</taxon>
        <taxon>Bacilli</taxon>
        <taxon>Bacillales</taxon>
        <taxon>Bacillaceae</taxon>
        <taxon>Virgibacillus</taxon>
    </lineage>
</organism>
<evidence type="ECO:0008006" key="4">
    <source>
        <dbReference type="Google" id="ProtNLM"/>
    </source>
</evidence>
<dbReference type="KEGG" id="vne:CFK40_18420"/>
<dbReference type="InterPro" id="IPR036388">
    <property type="entry name" value="WH-like_DNA-bd_sf"/>
</dbReference>
<keyword evidence="3" id="KW-1185">Reference proteome</keyword>
<proteinExistence type="predicted"/>
<dbReference type="Gene3D" id="1.10.10.10">
    <property type="entry name" value="Winged helix-like DNA-binding domain superfamily/Winged helix DNA-binding domain"/>
    <property type="match status" value="1"/>
</dbReference>
<evidence type="ECO:0000313" key="3">
    <source>
        <dbReference type="Proteomes" id="UP000204391"/>
    </source>
</evidence>
<dbReference type="SUPFAM" id="SSF46785">
    <property type="entry name" value="Winged helix' DNA-binding domain"/>
    <property type="match status" value="1"/>
</dbReference>
<reference evidence="2 3" key="1">
    <citation type="journal article" date="2003" name="Int. J. Syst. Evol. Microbiol.">
        <title>Virgibacillus carmonensis sp. nov., Virgibacillus necropolis sp. nov. and Virgibacillus picturae sp. nov., three novel species isolated from deteriorated mural paintings, transfer of the species of the genus salibacillus to Virgibacillus, as Virgibacillus marismortui comb. nov. and Virgibacillus salexigens comb. nov., and emended description of the genus Virgibacillus.</title>
        <authorList>
            <person name="Heyrman J."/>
            <person name="Logan N.A."/>
            <person name="Busse H.J."/>
            <person name="Balcaen A."/>
            <person name="Lebbe L."/>
            <person name="Rodriguez-Diaz M."/>
            <person name="Swings J."/>
            <person name="De Vos P."/>
        </authorList>
    </citation>
    <scope>NUCLEOTIDE SEQUENCE [LARGE SCALE GENOMIC DNA]</scope>
    <source>
        <strain evidence="2 3">LMG 19488</strain>
    </source>
</reference>
<gene>
    <name evidence="2" type="ORF">CFK40_18420</name>
</gene>
<dbReference type="InterPro" id="IPR036390">
    <property type="entry name" value="WH_DNA-bd_sf"/>
</dbReference>
<protein>
    <recommendedName>
        <fullName evidence="4">Helix-turn-helix domain-containing protein</fullName>
    </recommendedName>
</protein>
<feature type="region of interest" description="Disordered" evidence="1">
    <location>
        <begin position="155"/>
        <end position="188"/>
    </location>
</feature>
<dbReference type="AlphaFoldDB" id="A0A221MGU4"/>
<sequence>MTTNYLPNTPETYRKLSTFQSVEELNAATRTHRNSHDLSETESAVLDVLSQHSCKYPGLSYMTKSNIGKAVGKSRRTIIRICNRLEGYGIIRQYELKRVIGDRRQSSNAVVIIPTSEKQKTVVTNCYDKNHVSNTVTKGKSIGTKCPEHVFHNVEEKATHRNDTPSTSRHKAQEPKASNKTTNTIKNTYGESSYKPAYRKFKQAVQTFVGNDDKALTSRLYGVYLGQTKALRKAYSNEDKEHGNSELLDVAIKAVHATMHASKVKVIRTLAGYFNGVLSQLLDRLCSELMSKLWEEETA</sequence>
<dbReference type="EMBL" id="CP022437">
    <property type="protein sequence ID" value="ASN06855.1"/>
    <property type="molecule type" value="Genomic_DNA"/>
</dbReference>